<accession>A0A1J1IJG9</accession>
<evidence type="ECO:0000313" key="2">
    <source>
        <dbReference type="Proteomes" id="UP000183832"/>
    </source>
</evidence>
<name>A0A1J1IJG9_9DIPT</name>
<protein>
    <submittedName>
        <fullName evidence="1">CLUMA_CG013658, isoform A</fullName>
    </submittedName>
</protein>
<sequence>MKNVFGATLASVKKYKTQDSSPTDNVTIIVKIGMLSIAQNLKQVSLARKDVSVVDKIKKNYKINCCCILITLDDFISSNSRQ</sequence>
<dbReference type="OrthoDB" id="19928at2759"/>
<proteinExistence type="predicted"/>
<dbReference type="Proteomes" id="UP000183832">
    <property type="component" value="Unassembled WGS sequence"/>
</dbReference>
<keyword evidence="2" id="KW-1185">Reference proteome</keyword>
<reference evidence="1 2" key="1">
    <citation type="submission" date="2015-04" db="EMBL/GenBank/DDBJ databases">
        <authorList>
            <person name="Syromyatnikov M.Y."/>
            <person name="Popov V.N."/>
        </authorList>
    </citation>
    <scope>NUCLEOTIDE SEQUENCE [LARGE SCALE GENOMIC DNA]</scope>
</reference>
<organism evidence="1 2">
    <name type="scientific">Clunio marinus</name>
    <dbReference type="NCBI Taxonomy" id="568069"/>
    <lineage>
        <taxon>Eukaryota</taxon>
        <taxon>Metazoa</taxon>
        <taxon>Ecdysozoa</taxon>
        <taxon>Arthropoda</taxon>
        <taxon>Hexapoda</taxon>
        <taxon>Insecta</taxon>
        <taxon>Pterygota</taxon>
        <taxon>Neoptera</taxon>
        <taxon>Endopterygota</taxon>
        <taxon>Diptera</taxon>
        <taxon>Nematocera</taxon>
        <taxon>Chironomoidea</taxon>
        <taxon>Chironomidae</taxon>
        <taxon>Clunio</taxon>
    </lineage>
</organism>
<dbReference type="AlphaFoldDB" id="A0A1J1IJG9"/>
<gene>
    <name evidence="1" type="ORF">CLUMA_CG013658</name>
</gene>
<evidence type="ECO:0000313" key="1">
    <source>
        <dbReference type="EMBL" id="CRL00389.1"/>
    </source>
</evidence>
<dbReference type="EMBL" id="CVRI01000054">
    <property type="protein sequence ID" value="CRL00389.1"/>
    <property type="molecule type" value="Genomic_DNA"/>
</dbReference>